<keyword evidence="1" id="KW-1015">Disulfide bond</keyword>
<organism evidence="4">
    <name type="scientific">Lygus hesperus</name>
    <name type="common">Western plant bug</name>
    <dbReference type="NCBI Taxonomy" id="30085"/>
    <lineage>
        <taxon>Eukaryota</taxon>
        <taxon>Metazoa</taxon>
        <taxon>Ecdysozoa</taxon>
        <taxon>Arthropoda</taxon>
        <taxon>Hexapoda</taxon>
        <taxon>Insecta</taxon>
        <taxon>Pterygota</taxon>
        <taxon>Neoptera</taxon>
        <taxon>Paraneoptera</taxon>
        <taxon>Hemiptera</taxon>
        <taxon>Heteroptera</taxon>
        <taxon>Panheteroptera</taxon>
        <taxon>Cimicomorpha</taxon>
        <taxon>Miridae</taxon>
        <taxon>Mirini</taxon>
        <taxon>Lygus</taxon>
    </lineage>
</organism>
<dbReference type="InterPro" id="IPR013766">
    <property type="entry name" value="Thioredoxin_domain"/>
</dbReference>
<feature type="region of interest" description="Disordered" evidence="2">
    <location>
        <begin position="148"/>
        <end position="181"/>
    </location>
</feature>
<dbReference type="SUPFAM" id="SSF52833">
    <property type="entry name" value="Thioredoxin-like"/>
    <property type="match status" value="1"/>
</dbReference>
<dbReference type="PROSITE" id="PS51352">
    <property type="entry name" value="THIOREDOXIN_2"/>
    <property type="match status" value="1"/>
</dbReference>
<dbReference type="EMBL" id="GDHC01010464">
    <property type="protein sequence ID" value="JAQ08165.1"/>
    <property type="molecule type" value="Transcribed_RNA"/>
</dbReference>
<evidence type="ECO:0000256" key="1">
    <source>
        <dbReference type="ARBA" id="ARBA00023157"/>
    </source>
</evidence>
<reference evidence="4" key="1">
    <citation type="journal article" date="2014" name="PLoS ONE">
        <title>Transcriptome-Based Identification of ABC Transporters in the Western Tarnished Plant Bug Lygus hesperus.</title>
        <authorList>
            <person name="Hull J.J."/>
            <person name="Chaney K."/>
            <person name="Geib S.M."/>
            <person name="Fabrick J.A."/>
            <person name="Brent C.S."/>
            <person name="Walsh D."/>
            <person name="Lavine L.C."/>
        </authorList>
    </citation>
    <scope>NUCLEOTIDE SEQUENCE</scope>
</reference>
<evidence type="ECO:0000256" key="2">
    <source>
        <dbReference type="SAM" id="MobiDB-lite"/>
    </source>
</evidence>
<dbReference type="Gene3D" id="3.40.30.10">
    <property type="entry name" value="Glutaredoxin"/>
    <property type="match status" value="1"/>
</dbReference>
<dbReference type="AlphaFoldDB" id="A0A0A9YIG1"/>
<reference evidence="4" key="2">
    <citation type="submission" date="2014-07" db="EMBL/GenBank/DDBJ databases">
        <authorList>
            <person name="Hull J."/>
        </authorList>
    </citation>
    <scope>NUCLEOTIDE SEQUENCE</scope>
</reference>
<dbReference type="InterPro" id="IPR036249">
    <property type="entry name" value="Thioredoxin-like_sf"/>
</dbReference>
<dbReference type="InterPro" id="IPR017937">
    <property type="entry name" value="Thioredoxin_CS"/>
</dbReference>
<accession>A0A0A9YIG1</accession>
<feature type="domain" description="Thioredoxin" evidence="3">
    <location>
        <begin position="2"/>
        <end position="110"/>
    </location>
</feature>
<sequence length="214" mass="23060">MIIYSDTEADFSHQLTRAGDRAVVVDFFAPWCGACKASEPQFEALASKYADCVFIKVDVDKNATASAKFQITGLPTFVVFHRGVVLERVVGANVGRVEQLLQNFLQTHRRKEISTMPGGQPLGGSATQNPWKTSHVTSCDPNTNICTVQPHPAPSSAPLAAQSTAAASDGSMDAQASVPSAVQDAFQRRKQRYLSQYAQSTGQDPQTSSYCGIM</sequence>
<evidence type="ECO:0000313" key="4">
    <source>
        <dbReference type="EMBL" id="JAG30888.1"/>
    </source>
</evidence>
<dbReference type="EMBL" id="GBHO01012716">
    <property type="protein sequence ID" value="JAG30888.1"/>
    <property type="molecule type" value="Transcribed_RNA"/>
</dbReference>
<feature type="compositionally biased region" description="Low complexity" evidence="2">
    <location>
        <begin position="154"/>
        <end position="168"/>
    </location>
</feature>
<gene>
    <name evidence="4" type="primary">Trx-2_1</name>
    <name evidence="4" type="ORF">CM83_3466</name>
    <name evidence="5" type="ORF">g.10718</name>
</gene>
<dbReference type="Pfam" id="PF00085">
    <property type="entry name" value="Thioredoxin"/>
    <property type="match status" value="1"/>
</dbReference>
<protein>
    <submittedName>
        <fullName evidence="4">Thioredoxin-2</fullName>
    </submittedName>
</protein>
<reference evidence="5" key="3">
    <citation type="journal article" date="2016" name="Gigascience">
        <title>De novo construction of an expanded transcriptome assembly for the western tarnished plant bug, Lygus hesperus.</title>
        <authorList>
            <person name="Tassone E.E."/>
            <person name="Geib S.M."/>
            <person name="Hall B."/>
            <person name="Fabrick J.A."/>
            <person name="Brent C.S."/>
            <person name="Hull J.J."/>
        </authorList>
    </citation>
    <scope>NUCLEOTIDE SEQUENCE</scope>
</reference>
<dbReference type="CDD" id="cd02947">
    <property type="entry name" value="TRX_family"/>
    <property type="match status" value="1"/>
</dbReference>
<dbReference type="PANTHER" id="PTHR46115">
    <property type="entry name" value="THIOREDOXIN-LIKE PROTEIN 1"/>
    <property type="match status" value="1"/>
</dbReference>
<dbReference type="PROSITE" id="PS00194">
    <property type="entry name" value="THIOREDOXIN_1"/>
    <property type="match status" value="1"/>
</dbReference>
<evidence type="ECO:0000259" key="3">
    <source>
        <dbReference type="PROSITE" id="PS51352"/>
    </source>
</evidence>
<evidence type="ECO:0000313" key="5">
    <source>
        <dbReference type="EMBL" id="JAQ08165.1"/>
    </source>
</evidence>
<dbReference type="PRINTS" id="PR00421">
    <property type="entry name" value="THIOREDOXIN"/>
</dbReference>
<name>A0A0A9YIG1_LYGHE</name>
<proteinExistence type="predicted"/>